<comment type="caution">
    <text evidence="4">The sequence shown here is derived from an EMBL/GenBank/DDBJ whole genome shotgun (WGS) entry which is preliminary data.</text>
</comment>
<protein>
    <submittedName>
        <fullName evidence="4">Uncharacterized protein</fullName>
    </submittedName>
</protein>
<evidence type="ECO:0000256" key="1">
    <source>
        <dbReference type="ARBA" id="ARBA00007119"/>
    </source>
</evidence>
<reference evidence="4 5" key="2">
    <citation type="journal article" date="2019" name="G3 (Bethesda)">
        <title>Hybrid Assembly of the Genome of the Entomopathogenic Nematode Steinernema carpocapsae Identifies the X-Chromosome.</title>
        <authorList>
            <person name="Serra L."/>
            <person name="Macchietto M."/>
            <person name="Macias-Munoz A."/>
            <person name="McGill C.J."/>
            <person name="Rodriguez I.M."/>
            <person name="Rodriguez B."/>
            <person name="Murad R."/>
            <person name="Mortazavi A."/>
        </authorList>
    </citation>
    <scope>NUCLEOTIDE SEQUENCE [LARGE SCALE GENOMIC DNA]</scope>
    <source>
        <strain evidence="4 5">ALL</strain>
    </source>
</reference>
<evidence type="ECO:0000256" key="3">
    <source>
        <dbReference type="ARBA" id="ARBA00023004"/>
    </source>
</evidence>
<dbReference type="PANTHER" id="PTHR28657:SF5">
    <property type="entry name" value="INDOLEAMINE 2,3-DIOXYGENASE"/>
    <property type="match status" value="1"/>
</dbReference>
<dbReference type="GO" id="GO:0034354">
    <property type="term" value="P:'de novo' NAD+ biosynthetic process from L-tryptophan"/>
    <property type="evidence" value="ECO:0007669"/>
    <property type="project" value="TreeGrafter"/>
</dbReference>
<dbReference type="Gene3D" id="1.20.58.480">
    <property type="match status" value="1"/>
</dbReference>
<comment type="similarity">
    <text evidence="1">Belongs to the indoleamine 2,3-dioxygenase family.</text>
</comment>
<reference evidence="4 5" key="1">
    <citation type="journal article" date="2015" name="Genome Biol.">
        <title>Comparative genomics of Steinernema reveals deeply conserved gene regulatory networks.</title>
        <authorList>
            <person name="Dillman A.R."/>
            <person name="Macchietto M."/>
            <person name="Porter C.F."/>
            <person name="Rogers A."/>
            <person name="Williams B."/>
            <person name="Antoshechkin I."/>
            <person name="Lee M.M."/>
            <person name="Goodwin Z."/>
            <person name="Lu X."/>
            <person name="Lewis E.E."/>
            <person name="Goodrich-Blair H."/>
            <person name="Stock S.P."/>
            <person name="Adams B.J."/>
            <person name="Sternberg P.W."/>
            <person name="Mortazavi A."/>
        </authorList>
    </citation>
    <scope>NUCLEOTIDE SEQUENCE [LARGE SCALE GENOMIC DNA]</scope>
    <source>
        <strain evidence="4 5">ALL</strain>
    </source>
</reference>
<dbReference type="GO" id="GO:0004833">
    <property type="term" value="F:L-tryptophan 2,3-dioxygenase activity"/>
    <property type="evidence" value="ECO:0007669"/>
    <property type="project" value="TreeGrafter"/>
</dbReference>
<name>A0A4U5NSB1_STECR</name>
<keyword evidence="5" id="KW-1185">Reference proteome</keyword>
<evidence type="ECO:0000256" key="2">
    <source>
        <dbReference type="ARBA" id="ARBA00022723"/>
    </source>
</evidence>
<organism evidence="4 5">
    <name type="scientific">Steinernema carpocapsae</name>
    <name type="common">Entomopathogenic nematode</name>
    <dbReference type="NCBI Taxonomy" id="34508"/>
    <lineage>
        <taxon>Eukaryota</taxon>
        <taxon>Metazoa</taxon>
        <taxon>Ecdysozoa</taxon>
        <taxon>Nematoda</taxon>
        <taxon>Chromadorea</taxon>
        <taxon>Rhabditida</taxon>
        <taxon>Tylenchina</taxon>
        <taxon>Panagrolaimomorpha</taxon>
        <taxon>Strongyloidoidea</taxon>
        <taxon>Steinernematidae</taxon>
        <taxon>Steinernema</taxon>
    </lineage>
</organism>
<evidence type="ECO:0000313" key="4">
    <source>
        <dbReference type="EMBL" id="TKR86468.1"/>
    </source>
</evidence>
<keyword evidence="2" id="KW-0479">Metal-binding</keyword>
<dbReference type="GO" id="GO:0046872">
    <property type="term" value="F:metal ion binding"/>
    <property type="evidence" value="ECO:0007669"/>
    <property type="project" value="UniProtKB-KW"/>
</dbReference>
<dbReference type="OrthoDB" id="10262710at2759"/>
<dbReference type="GO" id="GO:0033754">
    <property type="term" value="F:indoleamine 2,3-dioxygenase activity"/>
    <property type="evidence" value="ECO:0007669"/>
    <property type="project" value="TreeGrafter"/>
</dbReference>
<proteinExistence type="inferred from homology"/>
<dbReference type="InterPro" id="IPR000898">
    <property type="entry name" value="Indolamine_dOase"/>
</dbReference>
<gene>
    <name evidence="4" type="ORF">L596_011058</name>
</gene>
<dbReference type="PANTHER" id="PTHR28657">
    <property type="entry name" value="INDOLEAMINE 2,3-DIOXYGENASE"/>
    <property type="match status" value="1"/>
</dbReference>
<dbReference type="Pfam" id="PF01231">
    <property type="entry name" value="IDO"/>
    <property type="match status" value="1"/>
</dbReference>
<dbReference type="GO" id="GO:0020037">
    <property type="term" value="F:heme binding"/>
    <property type="evidence" value="ECO:0007669"/>
    <property type="project" value="InterPro"/>
</dbReference>
<sequence length="124" mass="13923">MAGYTEGPFKDQGGLILEGLEHLGPQPISGASAAQSSTIQTFDAFLKIVHIGNSNNFLLKQRNFMPVPHRKFIEVRRSCCGTSRFPQPPHPIGDFIHLHCEEGRHCEPRNRRNLVYALSERRSG</sequence>
<dbReference type="Proteomes" id="UP000298663">
    <property type="component" value="Unassembled WGS sequence"/>
</dbReference>
<accession>A0A4U5NSB1</accession>
<dbReference type="GO" id="GO:0005737">
    <property type="term" value="C:cytoplasm"/>
    <property type="evidence" value="ECO:0007669"/>
    <property type="project" value="TreeGrafter"/>
</dbReference>
<dbReference type="EMBL" id="AZBU02000003">
    <property type="protein sequence ID" value="TKR86468.1"/>
    <property type="molecule type" value="Genomic_DNA"/>
</dbReference>
<evidence type="ECO:0000313" key="5">
    <source>
        <dbReference type="Proteomes" id="UP000298663"/>
    </source>
</evidence>
<dbReference type="GO" id="GO:0019441">
    <property type="term" value="P:L-tryptophan catabolic process to kynurenine"/>
    <property type="evidence" value="ECO:0007669"/>
    <property type="project" value="InterPro"/>
</dbReference>
<keyword evidence="3" id="KW-0408">Iron</keyword>
<dbReference type="SUPFAM" id="SSF140959">
    <property type="entry name" value="Indolic compounds 2,3-dioxygenase-like"/>
    <property type="match status" value="1"/>
</dbReference>
<dbReference type="InterPro" id="IPR037217">
    <property type="entry name" value="Trp/Indoleamine_2_3_dOase-like"/>
</dbReference>
<dbReference type="AlphaFoldDB" id="A0A4U5NSB1"/>